<proteinExistence type="predicted"/>
<accession>A0A1H5XWU8</accession>
<dbReference type="OrthoDB" id="828222at2"/>
<dbReference type="EMBL" id="FNVR01000015">
    <property type="protein sequence ID" value="SEG15746.1"/>
    <property type="molecule type" value="Genomic_DNA"/>
</dbReference>
<dbReference type="Proteomes" id="UP000236736">
    <property type="component" value="Unassembled WGS sequence"/>
</dbReference>
<dbReference type="RefSeq" id="WP_160111251.1">
    <property type="nucleotide sequence ID" value="NZ_FNVR01000015.1"/>
</dbReference>
<protein>
    <submittedName>
        <fullName evidence="2">Uncharacterized protein</fullName>
    </submittedName>
</protein>
<name>A0A1H5XWU8_9BACT</name>
<evidence type="ECO:0000313" key="3">
    <source>
        <dbReference type="Proteomes" id="UP000236736"/>
    </source>
</evidence>
<evidence type="ECO:0000256" key="1">
    <source>
        <dbReference type="SAM" id="MobiDB-lite"/>
    </source>
</evidence>
<dbReference type="AlphaFoldDB" id="A0A1H5XWU8"/>
<feature type="region of interest" description="Disordered" evidence="1">
    <location>
        <begin position="1"/>
        <end position="30"/>
    </location>
</feature>
<gene>
    <name evidence="2" type="ORF">SAMN03080598_02705</name>
</gene>
<evidence type="ECO:0000313" key="2">
    <source>
        <dbReference type="EMBL" id="SEG15746.1"/>
    </source>
</evidence>
<organism evidence="2 3">
    <name type="scientific">Algoriphagus boritolerans DSM 17298 = JCM 18970</name>
    <dbReference type="NCBI Taxonomy" id="1120964"/>
    <lineage>
        <taxon>Bacteria</taxon>
        <taxon>Pseudomonadati</taxon>
        <taxon>Bacteroidota</taxon>
        <taxon>Cytophagia</taxon>
        <taxon>Cytophagales</taxon>
        <taxon>Cyclobacteriaceae</taxon>
        <taxon>Algoriphagus</taxon>
    </lineage>
</organism>
<reference evidence="3" key="1">
    <citation type="submission" date="2016-10" db="EMBL/GenBank/DDBJ databases">
        <authorList>
            <person name="Varghese N."/>
            <person name="Submissions S."/>
        </authorList>
    </citation>
    <scope>NUCLEOTIDE SEQUENCE [LARGE SCALE GENOMIC DNA]</scope>
    <source>
        <strain evidence="3">DSM 17298</strain>
    </source>
</reference>
<keyword evidence="3" id="KW-1185">Reference proteome</keyword>
<sequence>MINKKEMNQVDLQAGHTPVRKMNPIGKQGNRITGSIFRECLTTITRA</sequence>